<dbReference type="EMBL" id="FYEH01000001">
    <property type="protein sequence ID" value="SNB51529.1"/>
    <property type="molecule type" value="Genomic_DNA"/>
</dbReference>
<evidence type="ECO:0000313" key="2">
    <source>
        <dbReference type="EMBL" id="SNB51529.1"/>
    </source>
</evidence>
<feature type="region of interest" description="Disordered" evidence="1">
    <location>
        <begin position="126"/>
        <end position="148"/>
    </location>
</feature>
<proteinExistence type="predicted"/>
<evidence type="ECO:0000313" key="3">
    <source>
        <dbReference type="Proteomes" id="UP000197065"/>
    </source>
</evidence>
<dbReference type="RefSeq" id="WP_088559435.1">
    <property type="nucleotide sequence ID" value="NZ_FYEH01000001.1"/>
</dbReference>
<organism evidence="2 3">
    <name type="scientific">Arboricoccus pini</name>
    <dbReference type="NCBI Taxonomy" id="1963835"/>
    <lineage>
        <taxon>Bacteria</taxon>
        <taxon>Pseudomonadati</taxon>
        <taxon>Pseudomonadota</taxon>
        <taxon>Alphaproteobacteria</taxon>
        <taxon>Geminicoccales</taxon>
        <taxon>Geminicoccaceae</taxon>
        <taxon>Arboricoccus</taxon>
    </lineage>
</organism>
<dbReference type="Proteomes" id="UP000197065">
    <property type="component" value="Unassembled WGS sequence"/>
</dbReference>
<keyword evidence="3" id="KW-1185">Reference proteome</keyword>
<evidence type="ECO:0000256" key="1">
    <source>
        <dbReference type="SAM" id="MobiDB-lite"/>
    </source>
</evidence>
<accession>A0A212PWW5</accession>
<name>A0A212PWW5_9PROT</name>
<sequence>MLNSSTSARARYAFHARRDRRRAAQALAAGRGVAEVAAIERVSPIEVEALLRDEGFKALLGHYRAVAHLPHAARIDRLMGQALQLLELAVESGDLRVAMFCLAEGKSGRDPARSVASHVTRLMEDEAGRQAPRPLHRPPVAAAGSPTGVRPAGIDDFAHCAGTKATMEEAEAQALADARSLALAHRRTLGRLADRLAGEAERAGTISPERLRADAEIRAVARHYQDRPAQGFVAAERLDRYRREIRKGNILPIPRPSG</sequence>
<reference evidence="2 3" key="1">
    <citation type="submission" date="2017-06" db="EMBL/GenBank/DDBJ databases">
        <authorList>
            <person name="Kim H.J."/>
            <person name="Triplett B.A."/>
        </authorList>
    </citation>
    <scope>NUCLEOTIDE SEQUENCE [LARGE SCALE GENOMIC DNA]</scope>
    <source>
        <strain evidence="2 3">B29T1</strain>
    </source>
</reference>
<protein>
    <submittedName>
        <fullName evidence="2">Uncharacterized protein</fullName>
    </submittedName>
</protein>
<dbReference type="AlphaFoldDB" id="A0A212PWW5"/>
<gene>
    <name evidence="2" type="ORF">SAMN07250955_10193</name>
</gene>